<keyword evidence="1" id="KW-1133">Transmembrane helix</keyword>
<reference evidence="2 4" key="1">
    <citation type="submission" date="2013-02" db="EMBL/GenBank/DDBJ databases">
        <title>The Genome Sequence of Enterococcus gilvus ATCC BAA-350.</title>
        <authorList>
            <consortium name="The Broad Institute Genome Sequencing Platform"/>
            <consortium name="The Broad Institute Genome Sequencing Center for Infectious Disease"/>
            <person name="Earl A.M."/>
            <person name="Gilmore M.S."/>
            <person name="Lebreton F."/>
            <person name="Walker B."/>
            <person name="Young S.K."/>
            <person name="Zeng Q."/>
            <person name="Gargeya S."/>
            <person name="Fitzgerald M."/>
            <person name="Haas B."/>
            <person name="Abouelleil A."/>
            <person name="Alvarado L."/>
            <person name="Arachchi H.M."/>
            <person name="Berlin A.M."/>
            <person name="Chapman S.B."/>
            <person name="Dewar J."/>
            <person name="Goldberg J."/>
            <person name="Griggs A."/>
            <person name="Gujja S."/>
            <person name="Hansen M."/>
            <person name="Howarth C."/>
            <person name="Imamovic A."/>
            <person name="Larimer J."/>
            <person name="McCowan C."/>
            <person name="Murphy C."/>
            <person name="Neiman D."/>
            <person name="Pearson M."/>
            <person name="Priest M."/>
            <person name="Roberts A."/>
            <person name="Saif S."/>
            <person name="Shea T."/>
            <person name="Sisk P."/>
            <person name="Sykes S."/>
            <person name="Wortman J."/>
            <person name="Nusbaum C."/>
            <person name="Birren B."/>
        </authorList>
    </citation>
    <scope>NUCLEOTIDE SEQUENCE [LARGE SCALE GENOMIC DNA]</scope>
    <source>
        <strain evidence="2 4">ATCC BAA-350</strain>
    </source>
</reference>
<evidence type="ECO:0000256" key="1">
    <source>
        <dbReference type="SAM" id="Phobius"/>
    </source>
</evidence>
<dbReference type="InterPro" id="IPR025671">
    <property type="entry name" value="HXXEE"/>
</dbReference>
<evidence type="ECO:0000313" key="3">
    <source>
        <dbReference type="EMBL" id="EOW78409.1"/>
    </source>
</evidence>
<organism evidence="2 4">
    <name type="scientific">Enterococcus gilvus ATCC BAA-350</name>
    <dbReference type="NCBI Taxonomy" id="1158614"/>
    <lineage>
        <taxon>Bacteria</taxon>
        <taxon>Bacillati</taxon>
        <taxon>Bacillota</taxon>
        <taxon>Bacilli</taxon>
        <taxon>Lactobacillales</taxon>
        <taxon>Enterococcaceae</taxon>
        <taxon>Enterococcus</taxon>
    </lineage>
</organism>
<keyword evidence="1" id="KW-0472">Membrane</keyword>
<protein>
    <recommendedName>
        <fullName evidence="6">HXXEE domain-containing protein</fullName>
    </recommendedName>
</protein>
<dbReference type="Proteomes" id="UP000013750">
    <property type="component" value="Unassembled WGS sequence"/>
</dbReference>
<dbReference type="HOGENOM" id="CLU_1632839_0_0_9"/>
<dbReference type="EMBL" id="AJDQ01000032">
    <property type="protein sequence ID" value="EOI51586.1"/>
    <property type="molecule type" value="Genomic_DNA"/>
</dbReference>
<gene>
    <name evidence="3" type="ORF">I592_04002</name>
    <name evidence="2" type="ORF">UKC_04127</name>
</gene>
<sequence>MATIMKVLVLILPFSFLLHCFEEFYFPGGFIDWYHTFRPSLSKQKPRYYIKVNIIAFLIVSIISISVFFLGTSYNSFLIASTFLAANAFFTHILGAIHTKRYSPGMITGALLYIPICVLAYIFSFLSGTLLISDIIPDLILGSLYELWNIYKYKKRSKIIHK</sequence>
<name>R2V1I0_9ENTE</name>
<keyword evidence="5" id="KW-1185">Reference proteome</keyword>
<accession>R2V1I0</accession>
<feature type="transmembrane region" description="Helical" evidence="1">
    <location>
        <begin position="110"/>
        <end position="132"/>
    </location>
</feature>
<evidence type="ECO:0000313" key="5">
    <source>
        <dbReference type="Proteomes" id="UP000014160"/>
    </source>
</evidence>
<dbReference type="EMBL" id="ASWH01000003">
    <property type="protein sequence ID" value="EOW78409.1"/>
    <property type="molecule type" value="Genomic_DNA"/>
</dbReference>
<keyword evidence="1" id="KW-0812">Transmembrane</keyword>
<feature type="transmembrane region" description="Helical" evidence="1">
    <location>
        <begin position="77"/>
        <end position="98"/>
    </location>
</feature>
<comment type="caution">
    <text evidence="2">The sequence shown here is derived from an EMBL/GenBank/DDBJ whole genome shotgun (WGS) entry which is preliminary data.</text>
</comment>
<dbReference type="Pfam" id="PF13787">
    <property type="entry name" value="HXXEE"/>
    <property type="match status" value="1"/>
</dbReference>
<evidence type="ECO:0008006" key="6">
    <source>
        <dbReference type="Google" id="ProtNLM"/>
    </source>
</evidence>
<dbReference type="Proteomes" id="UP000014160">
    <property type="component" value="Unassembled WGS sequence"/>
</dbReference>
<proteinExistence type="predicted"/>
<dbReference type="RefSeq" id="WP_010782440.1">
    <property type="nucleotide sequence ID" value="NZ_ASWH01000003.1"/>
</dbReference>
<evidence type="ECO:0000313" key="4">
    <source>
        <dbReference type="Proteomes" id="UP000013750"/>
    </source>
</evidence>
<dbReference type="OrthoDB" id="2339499at2"/>
<feature type="transmembrane region" description="Helical" evidence="1">
    <location>
        <begin position="48"/>
        <end position="70"/>
    </location>
</feature>
<reference evidence="3 5" key="2">
    <citation type="submission" date="2013-03" db="EMBL/GenBank/DDBJ databases">
        <title>The Genome Sequence of Enterococcus gilvus ATCC BAA-350 (PacBio/Illumina hybrid assembly).</title>
        <authorList>
            <consortium name="The Broad Institute Genomics Platform"/>
            <consortium name="The Broad Institute Genome Sequencing Center for Infectious Disease"/>
            <person name="Earl A."/>
            <person name="Russ C."/>
            <person name="Gilmore M."/>
            <person name="Surin D."/>
            <person name="Walker B."/>
            <person name="Young S."/>
            <person name="Zeng Q."/>
            <person name="Gargeya S."/>
            <person name="Fitzgerald M."/>
            <person name="Haas B."/>
            <person name="Abouelleil A."/>
            <person name="Allen A.W."/>
            <person name="Alvarado L."/>
            <person name="Arachchi H.M."/>
            <person name="Berlin A.M."/>
            <person name="Chapman S.B."/>
            <person name="Gainer-Dewar J."/>
            <person name="Goldberg J."/>
            <person name="Griggs A."/>
            <person name="Gujja S."/>
            <person name="Hansen M."/>
            <person name="Howarth C."/>
            <person name="Imamovic A."/>
            <person name="Ireland A."/>
            <person name="Larimer J."/>
            <person name="McCowan C."/>
            <person name="Murphy C."/>
            <person name="Pearson M."/>
            <person name="Poon T.W."/>
            <person name="Priest M."/>
            <person name="Roberts A."/>
            <person name="Saif S."/>
            <person name="Shea T."/>
            <person name="Sisk P."/>
            <person name="Sykes S."/>
            <person name="Wortman J."/>
            <person name="Nusbaum C."/>
            <person name="Birren B."/>
        </authorList>
    </citation>
    <scope>NUCLEOTIDE SEQUENCE [LARGE SCALE GENOMIC DNA]</scope>
    <source>
        <strain evidence="3 5">ATCC BAA-350</strain>
    </source>
</reference>
<evidence type="ECO:0000313" key="2">
    <source>
        <dbReference type="EMBL" id="EOI51586.1"/>
    </source>
</evidence>
<dbReference type="AlphaFoldDB" id="R2V1I0"/>